<dbReference type="Proteomes" id="UP001596398">
    <property type="component" value="Unassembled WGS sequence"/>
</dbReference>
<evidence type="ECO:0000313" key="1">
    <source>
        <dbReference type="EMBL" id="MFC7236629.1"/>
    </source>
</evidence>
<reference evidence="1 2" key="1">
    <citation type="journal article" date="2019" name="Int. J. Syst. Evol. Microbiol.">
        <title>The Global Catalogue of Microorganisms (GCM) 10K type strain sequencing project: providing services to taxonomists for standard genome sequencing and annotation.</title>
        <authorList>
            <consortium name="The Broad Institute Genomics Platform"/>
            <consortium name="The Broad Institute Genome Sequencing Center for Infectious Disease"/>
            <person name="Wu L."/>
            <person name="Ma J."/>
        </authorList>
    </citation>
    <scope>NUCLEOTIDE SEQUENCE [LARGE SCALE GENOMIC DNA]</scope>
    <source>
        <strain evidence="1 2">DT85</strain>
    </source>
</reference>
<accession>A0ABD5ZSQ2</accession>
<dbReference type="RefSeq" id="WP_276236221.1">
    <property type="nucleotide sequence ID" value="NZ_CP119803.1"/>
</dbReference>
<evidence type="ECO:0008006" key="3">
    <source>
        <dbReference type="Google" id="ProtNLM"/>
    </source>
</evidence>
<sequence>MSLTSFLSDDGELRILLDQTFPKPEFAMEVPRRAEPQTRNYALIGTAFDYVLRFWLERQYPDAETKPWVAHQGLQLAQALPMDPATPEGQSLESFLDAIEERHAAYLESGEMTDELLGGTLDLARFDWVYRSGRPPESLGEHAEGDLADLRQLLAIIPEAEFRGADSVLLNPTFGDASRLVNGADADLVFDGLLLDIKTVKDLSLKVGYWRQLVGYAVLTDLAADDTTVPSQFDEIGVYFARHGALWRTATDAIYGHPKYDQFADWFRERATEHFGGDFPGA</sequence>
<proteinExistence type="predicted"/>
<comment type="caution">
    <text evidence="1">The sequence shown here is derived from an EMBL/GenBank/DDBJ whole genome shotgun (WGS) entry which is preliminary data.</text>
</comment>
<dbReference type="GeneID" id="79268368"/>
<dbReference type="EMBL" id="JBHTAP010000002">
    <property type="protein sequence ID" value="MFC7236629.1"/>
    <property type="molecule type" value="Genomic_DNA"/>
</dbReference>
<organism evidence="1 2">
    <name type="scientific">Halosegnis marinus</name>
    <dbReference type="NCBI Taxonomy" id="3034023"/>
    <lineage>
        <taxon>Archaea</taxon>
        <taxon>Methanobacteriati</taxon>
        <taxon>Methanobacteriota</taxon>
        <taxon>Stenosarchaea group</taxon>
        <taxon>Halobacteria</taxon>
        <taxon>Halobacteriales</taxon>
        <taxon>Natronomonadaceae</taxon>
        <taxon>Halosegnis</taxon>
    </lineage>
</organism>
<keyword evidence="2" id="KW-1185">Reference proteome</keyword>
<protein>
    <recommendedName>
        <fullName evidence="3">PD-(D/E)XK endonuclease-like domain-containing protein</fullName>
    </recommendedName>
</protein>
<evidence type="ECO:0000313" key="2">
    <source>
        <dbReference type="Proteomes" id="UP001596398"/>
    </source>
</evidence>
<name>A0ABD5ZSQ2_9EURY</name>
<gene>
    <name evidence="1" type="ORF">ACFQJ4_15115</name>
</gene>
<dbReference type="AlphaFoldDB" id="A0ABD5ZSQ2"/>